<keyword evidence="1" id="KW-1133">Transmembrane helix</keyword>
<dbReference type="Proteomes" id="UP000216339">
    <property type="component" value="Unassembled WGS sequence"/>
</dbReference>
<feature type="transmembrane region" description="Helical" evidence="1">
    <location>
        <begin position="20"/>
        <end position="43"/>
    </location>
</feature>
<name>A0A271J5N6_9BACT</name>
<keyword evidence="3" id="KW-1185">Reference proteome</keyword>
<organism evidence="2 3">
    <name type="scientific">Rubrivirga marina</name>
    <dbReference type="NCBI Taxonomy" id="1196024"/>
    <lineage>
        <taxon>Bacteria</taxon>
        <taxon>Pseudomonadati</taxon>
        <taxon>Rhodothermota</taxon>
        <taxon>Rhodothermia</taxon>
        <taxon>Rhodothermales</taxon>
        <taxon>Rubricoccaceae</taxon>
        <taxon>Rubrivirga</taxon>
    </lineage>
</organism>
<accession>A0A271J5N6</accession>
<sequence length="88" mass="9555">MPGPRAALISAVVTYNLRLWLASLIAAFLVPLSFALLVIDLVLGRADSPDAFSRQLLRASARLEALIDVHGDLTDVRVTEDDRSVVRA</sequence>
<dbReference type="OrthoDB" id="9879784at2"/>
<dbReference type="EMBL" id="MQWD01000001">
    <property type="protein sequence ID" value="PAP77989.1"/>
    <property type="molecule type" value="Genomic_DNA"/>
</dbReference>
<reference evidence="2 3" key="1">
    <citation type="submission" date="2016-11" db="EMBL/GenBank/DDBJ databases">
        <title>Study of marine rhodopsin-containing bacteria.</title>
        <authorList>
            <person name="Yoshizawa S."/>
            <person name="Kumagai Y."/>
            <person name="Kogure K."/>
        </authorList>
    </citation>
    <scope>NUCLEOTIDE SEQUENCE [LARGE SCALE GENOMIC DNA]</scope>
    <source>
        <strain evidence="2 3">SAORIC-28</strain>
    </source>
</reference>
<keyword evidence="1" id="KW-0472">Membrane</keyword>
<evidence type="ECO:0000313" key="2">
    <source>
        <dbReference type="EMBL" id="PAP77989.1"/>
    </source>
</evidence>
<dbReference type="RefSeq" id="WP_095511658.1">
    <property type="nucleotide sequence ID" value="NZ_MQWD01000001.1"/>
</dbReference>
<dbReference type="AlphaFoldDB" id="A0A271J5N6"/>
<evidence type="ECO:0000313" key="3">
    <source>
        <dbReference type="Proteomes" id="UP000216339"/>
    </source>
</evidence>
<evidence type="ECO:0000256" key="1">
    <source>
        <dbReference type="SAM" id="Phobius"/>
    </source>
</evidence>
<gene>
    <name evidence="2" type="ORF">BSZ37_16850</name>
</gene>
<protein>
    <submittedName>
        <fullName evidence="2">Uncharacterized protein</fullName>
    </submittedName>
</protein>
<keyword evidence="1" id="KW-0812">Transmembrane</keyword>
<comment type="caution">
    <text evidence="2">The sequence shown here is derived from an EMBL/GenBank/DDBJ whole genome shotgun (WGS) entry which is preliminary data.</text>
</comment>
<proteinExistence type="predicted"/>